<feature type="transmembrane region" description="Helical" evidence="9">
    <location>
        <begin position="85"/>
        <end position="108"/>
    </location>
</feature>
<comment type="subcellular location">
    <subcellularLocation>
        <location evidence="1">Cell membrane</location>
        <topology evidence="1">Multi-pass membrane protein</topology>
    </subcellularLocation>
</comment>
<feature type="transmembrane region" description="Helical" evidence="9">
    <location>
        <begin position="7"/>
        <end position="30"/>
    </location>
</feature>
<accession>I3ZZM2</accession>
<dbReference type="EMBL" id="CP003283">
    <property type="protein sequence ID" value="AFL97156.1"/>
    <property type="molecule type" value="Genomic_DNA"/>
</dbReference>
<proteinExistence type="inferred from homology"/>
<dbReference type="KEGG" id="orh:Ornrh_0963"/>
<comment type="similarity">
    <text evidence="2">Belongs to the amino acid-polyamine-organocation (APC) superfamily. Basic amino acid/polyamine antiporter (APA) (TC 2.A.3.2) family.</text>
</comment>
<dbReference type="GeneID" id="71569249"/>
<evidence type="ECO:0000256" key="5">
    <source>
        <dbReference type="ARBA" id="ARBA00022692"/>
    </source>
</evidence>
<keyword evidence="7 9" id="KW-1133">Transmembrane helix</keyword>
<dbReference type="NCBIfam" id="TIGR00905">
    <property type="entry name" value="2A0302"/>
    <property type="match status" value="1"/>
</dbReference>
<dbReference type="GO" id="GO:0005886">
    <property type="term" value="C:plasma membrane"/>
    <property type="evidence" value="ECO:0007669"/>
    <property type="project" value="UniProtKB-SubCell"/>
</dbReference>
<feature type="transmembrane region" description="Helical" evidence="9">
    <location>
        <begin position="230"/>
        <end position="254"/>
    </location>
</feature>
<evidence type="ECO:0000313" key="10">
    <source>
        <dbReference type="EMBL" id="AFL97156.1"/>
    </source>
</evidence>
<dbReference type="InterPro" id="IPR004754">
    <property type="entry name" value="Amino_acid_antiprt"/>
</dbReference>
<keyword evidence="8 9" id="KW-0472">Membrane</keyword>
<dbReference type="PATRIC" id="fig|867902.3.peg.947"/>
<dbReference type="eggNOG" id="COG0531">
    <property type="taxonomic scope" value="Bacteria"/>
</dbReference>
<evidence type="ECO:0000313" key="11">
    <source>
        <dbReference type="Proteomes" id="UP000006051"/>
    </source>
</evidence>
<protein>
    <submittedName>
        <fullName evidence="10">Amino acid/polyamine/organocation transporter, APC superfamily</fullName>
    </submittedName>
</protein>
<reference evidence="10 11" key="1">
    <citation type="submission" date="2012-06" db="EMBL/GenBank/DDBJ databases">
        <title>The complete genome of Ornithobacterium rhinotracheale DSM 15997.</title>
        <authorList>
            <consortium name="US DOE Joint Genome Institute (JGI-PGF)"/>
            <person name="Lucas S."/>
            <person name="Copeland A."/>
            <person name="Lapidus A."/>
            <person name="Goodwin L."/>
            <person name="Pitluck S."/>
            <person name="Peters L."/>
            <person name="Mikhailova N."/>
            <person name="Teshima H."/>
            <person name="Kyrpides N."/>
            <person name="Mavromatis K."/>
            <person name="Pagani I."/>
            <person name="Ivanova N."/>
            <person name="Ovchinnikova G."/>
            <person name="Zeytun A."/>
            <person name="Detter J.C."/>
            <person name="Han C."/>
            <person name="Land M."/>
            <person name="Hauser L."/>
            <person name="Markowitz V."/>
            <person name="Cheng J.-F."/>
            <person name="Hugenholtz P."/>
            <person name="Woyke T."/>
            <person name="Wu D."/>
            <person name="Lang E."/>
            <person name="Kopitz M."/>
            <person name="Brambilla E."/>
            <person name="Klenk H.-P."/>
            <person name="Eisen J.A."/>
        </authorList>
    </citation>
    <scope>NUCLEOTIDE SEQUENCE [LARGE SCALE GENOMIC DNA]</scope>
    <source>
        <strain evidence="11">ATCC 51463 / DSM 15997 / CCUG 23171 / LMG 9086</strain>
    </source>
</reference>
<feature type="transmembrane region" description="Helical" evidence="9">
    <location>
        <begin position="452"/>
        <end position="471"/>
    </location>
</feature>
<feature type="transmembrane region" description="Helical" evidence="9">
    <location>
        <begin position="200"/>
        <end position="218"/>
    </location>
</feature>
<evidence type="ECO:0000256" key="8">
    <source>
        <dbReference type="ARBA" id="ARBA00023136"/>
    </source>
</evidence>
<evidence type="ECO:0000256" key="9">
    <source>
        <dbReference type="SAM" id="Phobius"/>
    </source>
</evidence>
<name>I3ZZM2_ORNRL</name>
<organism evidence="10 11">
    <name type="scientific">Ornithobacterium rhinotracheale (strain ATCC 51463 / DSM 15997 / CCUG 23171 / CIP 104009 / LMG 9086)</name>
    <dbReference type="NCBI Taxonomy" id="867902"/>
    <lineage>
        <taxon>Bacteria</taxon>
        <taxon>Pseudomonadati</taxon>
        <taxon>Bacteroidota</taxon>
        <taxon>Flavobacteriia</taxon>
        <taxon>Flavobacteriales</taxon>
        <taxon>Weeksellaceae</taxon>
        <taxon>Ornithobacterium</taxon>
    </lineage>
</organism>
<feature type="transmembrane region" description="Helical" evidence="9">
    <location>
        <begin position="394"/>
        <end position="411"/>
    </location>
</feature>
<dbReference type="InterPro" id="IPR002293">
    <property type="entry name" value="AA/rel_permease1"/>
</dbReference>
<sequence>MSDDSKKIGLIGLIAMVIGSMIGGGIFNITQNMAQNSALGPVIIAWIITAVGMLALAFTFKFLSDQRPDLSNGIYSYAREGFGNYVGFNSAWGYWIASATGNVAFAVMLNDAVGRFYPVLLNHGWQTVVFGTVLIWFYNFLVLRGVKQAASINTITVVAKFITILVIIIAMIVFFNIKTFDFDIWGKSLDLGSIGAQVKAPMLVTLWCFIGIEGAVVISGRAKKPSQVGIATIIGFVVALLLYVILSVLAYGIMHQPELAKLTDPSTGYVLQQAAGGWFVDFVNIAVIISVGGAWVAWTILVAEVPYTAALDKNLPKIFARENDKQVPSAALYISSVVMTIFMILVVTAKNVYDAAIDITGVIILPSYLFSSMFLWKSAQNKTVFKDNSKRRNLGLFVGICSTIYCLWLLYAGGLDYLLITSVIYAIGIIFFWYARKEQKLNEPIFKSYEKWLAIILVILAIISIILIIMGKVKF</sequence>
<dbReference type="GO" id="GO:0006865">
    <property type="term" value="P:amino acid transport"/>
    <property type="evidence" value="ECO:0007669"/>
    <property type="project" value="UniProtKB-KW"/>
</dbReference>
<feature type="transmembrane region" description="Helical" evidence="9">
    <location>
        <begin position="158"/>
        <end position="180"/>
    </location>
</feature>
<dbReference type="PANTHER" id="PTHR42770:SF4">
    <property type="entry name" value="ARGININE_ORNITHINE ANTIPORTER-RELATED"/>
    <property type="match status" value="1"/>
</dbReference>
<evidence type="ECO:0000256" key="1">
    <source>
        <dbReference type="ARBA" id="ARBA00004651"/>
    </source>
</evidence>
<keyword evidence="4" id="KW-1003">Cell membrane</keyword>
<evidence type="ECO:0000256" key="7">
    <source>
        <dbReference type="ARBA" id="ARBA00022989"/>
    </source>
</evidence>
<dbReference type="PANTHER" id="PTHR42770">
    <property type="entry name" value="AMINO ACID TRANSPORTER-RELATED"/>
    <property type="match status" value="1"/>
</dbReference>
<dbReference type="InterPro" id="IPR050367">
    <property type="entry name" value="APC_superfamily"/>
</dbReference>
<dbReference type="GO" id="GO:0022857">
    <property type="term" value="F:transmembrane transporter activity"/>
    <property type="evidence" value="ECO:0007669"/>
    <property type="project" value="InterPro"/>
</dbReference>
<dbReference type="PIRSF" id="PIRSF006060">
    <property type="entry name" value="AA_transporter"/>
    <property type="match status" value="1"/>
</dbReference>
<feature type="transmembrane region" description="Helical" evidence="9">
    <location>
        <begin position="42"/>
        <end position="64"/>
    </location>
</feature>
<keyword evidence="11" id="KW-1185">Reference proteome</keyword>
<keyword evidence="3" id="KW-0813">Transport</keyword>
<evidence type="ECO:0000256" key="2">
    <source>
        <dbReference type="ARBA" id="ARBA00008220"/>
    </source>
</evidence>
<feature type="transmembrane region" description="Helical" evidence="9">
    <location>
        <begin position="355"/>
        <end position="374"/>
    </location>
</feature>
<dbReference type="RefSeq" id="WP_014790757.1">
    <property type="nucleotide sequence ID" value="NC_018016.1"/>
</dbReference>
<keyword evidence="5 9" id="KW-0812">Transmembrane</keyword>
<dbReference type="GeneID" id="97257666"/>
<evidence type="ECO:0000256" key="6">
    <source>
        <dbReference type="ARBA" id="ARBA00022970"/>
    </source>
</evidence>
<feature type="transmembrane region" description="Helical" evidence="9">
    <location>
        <begin position="330"/>
        <end position="349"/>
    </location>
</feature>
<evidence type="ECO:0000256" key="3">
    <source>
        <dbReference type="ARBA" id="ARBA00022448"/>
    </source>
</evidence>
<dbReference type="Gene3D" id="1.20.1740.10">
    <property type="entry name" value="Amino acid/polyamine transporter I"/>
    <property type="match status" value="1"/>
</dbReference>
<feature type="transmembrane region" description="Helical" evidence="9">
    <location>
        <begin position="285"/>
        <end position="309"/>
    </location>
</feature>
<dbReference type="STRING" id="867902.Ornrh_0963"/>
<gene>
    <name evidence="10" type="ordered locus">Ornrh_0963</name>
</gene>
<dbReference type="AlphaFoldDB" id="I3ZZM2"/>
<evidence type="ECO:0000256" key="4">
    <source>
        <dbReference type="ARBA" id="ARBA00022475"/>
    </source>
</evidence>
<keyword evidence="6" id="KW-0029">Amino-acid transport</keyword>
<feature type="transmembrane region" description="Helical" evidence="9">
    <location>
        <begin position="128"/>
        <end position="146"/>
    </location>
</feature>
<dbReference type="HOGENOM" id="CLU_007946_1_2_10"/>
<feature type="transmembrane region" description="Helical" evidence="9">
    <location>
        <begin position="417"/>
        <end position="436"/>
    </location>
</feature>
<dbReference type="Proteomes" id="UP000006051">
    <property type="component" value="Chromosome"/>
</dbReference>
<dbReference type="Pfam" id="PF13520">
    <property type="entry name" value="AA_permease_2"/>
    <property type="match status" value="1"/>
</dbReference>